<dbReference type="PROSITE" id="PS50885">
    <property type="entry name" value="HAMP"/>
    <property type="match status" value="2"/>
</dbReference>
<evidence type="ECO:0000256" key="2">
    <source>
        <dbReference type="ARBA" id="ARBA00029447"/>
    </source>
</evidence>
<evidence type="ECO:0000256" key="5">
    <source>
        <dbReference type="SAM" id="Phobius"/>
    </source>
</evidence>
<keyword evidence="1" id="KW-0145">Chemotaxis</keyword>
<evidence type="ECO:0000256" key="1">
    <source>
        <dbReference type="ARBA" id="ARBA00022500"/>
    </source>
</evidence>
<keyword evidence="4" id="KW-0175">Coiled coil</keyword>
<keyword evidence="5" id="KW-1133">Transmembrane helix</keyword>
<evidence type="ECO:0000313" key="9">
    <source>
        <dbReference type="Proteomes" id="UP000245890"/>
    </source>
</evidence>
<feature type="coiled-coil region" evidence="4">
    <location>
        <begin position="346"/>
        <end position="373"/>
    </location>
</feature>
<accession>A0A2U0SDH3</accession>
<evidence type="ECO:0000256" key="3">
    <source>
        <dbReference type="PROSITE-ProRule" id="PRU00284"/>
    </source>
</evidence>
<gene>
    <name evidence="8" type="ORF">DD559_08880</name>
</gene>
<dbReference type="SUPFAM" id="SSF58104">
    <property type="entry name" value="Methyl-accepting chemotaxis protein (MCP) signaling domain"/>
    <property type="match status" value="1"/>
</dbReference>
<evidence type="ECO:0000259" key="6">
    <source>
        <dbReference type="PROSITE" id="PS50111"/>
    </source>
</evidence>
<name>A0A2U0SDH3_9SPHN</name>
<dbReference type="GO" id="GO:0007165">
    <property type="term" value="P:signal transduction"/>
    <property type="evidence" value="ECO:0007669"/>
    <property type="project" value="UniProtKB-KW"/>
</dbReference>
<dbReference type="GO" id="GO:0016020">
    <property type="term" value="C:membrane"/>
    <property type="evidence" value="ECO:0007669"/>
    <property type="project" value="InterPro"/>
</dbReference>
<reference evidence="8 9" key="1">
    <citation type="submission" date="2018-05" db="EMBL/GenBank/DDBJ databases">
        <title>Description of Sphingomonas pokkalii sp nov, isolated from the rhizosphere of saline tolerant pokkali rice and its draft genome analysis.</title>
        <authorList>
            <person name="Menon R."/>
            <person name="Kumari S."/>
            <person name="Rameshkumar N."/>
        </authorList>
    </citation>
    <scope>NUCLEOTIDE SEQUENCE [LARGE SCALE GENOMIC DNA]</scope>
    <source>
        <strain evidence="8 9">L3B27</strain>
    </source>
</reference>
<feature type="domain" description="HAMP" evidence="7">
    <location>
        <begin position="208"/>
        <end position="260"/>
    </location>
</feature>
<organism evidence="8 9">
    <name type="scientific">Sphingomonas pokkalii</name>
    <dbReference type="NCBI Taxonomy" id="2175090"/>
    <lineage>
        <taxon>Bacteria</taxon>
        <taxon>Pseudomonadati</taxon>
        <taxon>Pseudomonadota</taxon>
        <taxon>Alphaproteobacteria</taxon>
        <taxon>Sphingomonadales</taxon>
        <taxon>Sphingomonadaceae</taxon>
        <taxon>Sphingomonas</taxon>
    </lineage>
</organism>
<dbReference type="Proteomes" id="UP000245890">
    <property type="component" value="Unassembled WGS sequence"/>
</dbReference>
<dbReference type="PANTHER" id="PTHR43531:SF11">
    <property type="entry name" value="METHYL-ACCEPTING CHEMOTAXIS PROTEIN 3"/>
    <property type="match status" value="1"/>
</dbReference>
<evidence type="ECO:0000259" key="7">
    <source>
        <dbReference type="PROSITE" id="PS50885"/>
    </source>
</evidence>
<dbReference type="AlphaFoldDB" id="A0A2U0SDH3"/>
<keyword evidence="3" id="KW-0807">Transducer</keyword>
<evidence type="ECO:0000256" key="4">
    <source>
        <dbReference type="SAM" id="Coils"/>
    </source>
</evidence>
<sequence>MSIASFVRNSALAMMAILLAGGMLAAWRLDRIRMGGEVQLHQQVNADLIADILPPPEYIIEPFLEATLIARNPETLGTREEQLKALEKLYNERNRYWQTAPINDALRAQLLRQAHPAAQAFWQELDQDFLPAVRKGDRAAIDASYAKLAQRYADHRAAIDKLVAMTRAEQATIESSGTSEFYLAIGIVVVLGLIVAGQAAHFYITMYRRVLEPVGTLSALTDRLARGEVATIPYQDRVDEMGRIACGLEHYRAAAAAQSDADARKLAEQRDVTEVLGNGLLALREGDLSRTIDRCFPAEYEVLRQNINEAIASLRARVQLVSESAENIRTSSSEIAHGSEDLAHRTEKSAANLAQATQALEKIEERLRATMIAADNTVKRAGEATTALRDGRGTTARAVQAMDRASGSARNIDGVIEGLDKIAFQTRVLAMNAAVEAGRAGEAGRGFMVVADLVAALALRAEDQAKQARDMLSETQADIIQAADAVHDTDTALDTISGDVEAVHDLIAAIDHDNHAQSAAVTQVATAMKAMDLVTQQNAAMVEETSAAIRNLSGEVSALAQRAAAFRFDRAASARAAAAATAERELSTVH</sequence>
<dbReference type="InterPro" id="IPR051310">
    <property type="entry name" value="MCP_chemotaxis"/>
</dbReference>
<feature type="transmembrane region" description="Helical" evidence="5">
    <location>
        <begin position="181"/>
        <end position="204"/>
    </location>
</feature>
<feature type="transmembrane region" description="Helical" evidence="5">
    <location>
        <begin position="6"/>
        <end position="27"/>
    </location>
</feature>
<dbReference type="InterPro" id="IPR004089">
    <property type="entry name" value="MCPsignal_dom"/>
</dbReference>
<feature type="domain" description="HAMP" evidence="7">
    <location>
        <begin position="276"/>
        <end position="319"/>
    </location>
</feature>
<feature type="domain" description="Methyl-accepting transducer" evidence="6">
    <location>
        <begin position="324"/>
        <end position="553"/>
    </location>
</feature>
<dbReference type="Gene3D" id="1.10.287.950">
    <property type="entry name" value="Methyl-accepting chemotaxis protein"/>
    <property type="match status" value="1"/>
</dbReference>
<dbReference type="OrthoDB" id="5292010at2"/>
<dbReference type="GO" id="GO:0006935">
    <property type="term" value="P:chemotaxis"/>
    <property type="evidence" value="ECO:0007669"/>
    <property type="project" value="UniProtKB-KW"/>
</dbReference>
<dbReference type="PANTHER" id="PTHR43531">
    <property type="entry name" value="PROTEIN ICFG"/>
    <property type="match status" value="1"/>
</dbReference>
<proteinExistence type="inferred from homology"/>
<evidence type="ECO:0000313" key="8">
    <source>
        <dbReference type="EMBL" id="PVX29417.1"/>
    </source>
</evidence>
<dbReference type="Pfam" id="PF00672">
    <property type="entry name" value="HAMP"/>
    <property type="match status" value="1"/>
</dbReference>
<dbReference type="GO" id="GO:0004888">
    <property type="term" value="F:transmembrane signaling receptor activity"/>
    <property type="evidence" value="ECO:0007669"/>
    <property type="project" value="InterPro"/>
</dbReference>
<dbReference type="PROSITE" id="PS50111">
    <property type="entry name" value="CHEMOTAXIS_TRANSDUC_2"/>
    <property type="match status" value="1"/>
</dbReference>
<dbReference type="SMART" id="SM00283">
    <property type="entry name" value="MA"/>
    <property type="match status" value="1"/>
</dbReference>
<keyword evidence="5" id="KW-0812">Transmembrane</keyword>
<comment type="similarity">
    <text evidence="2">Belongs to the methyl-accepting chemotaxis (MCP) protein family.</text>
</comment>
<dbReference type="PRINTS" id="PR00260">
    <property type="entry name" value="CHEMTRNSDUCR"/>
</dbReference>
<keyword evidence="9" id="KW-1185">Reference proteome</keyword>
<keyword evidence="5" id="KW-0472">Membrane</keyword>
<dbReference type="InterPro" id="IPR004090">
    <property type="entry name" value="Chemotax_Me-accpt_rcpt"/>
</dbReference>
<comment type="caution">
    <text evidence="8">The sequence shown here is derived from an EMBL/GenBank/DDBJ whole genome shotgun (WGS) entry which is preliminary data.</text>
</comment>
<dbReference type="InterPro" id="IPR003660">
    <property type="entry name" value="HAMP_dom"/>
</dbReference>
<dbReference type="Gene3D" id="1.10.8.500">
    <property type="entry name" value="HAMP domain in histidine kinase"/>
    <property type="match status" value="1"/>
</dbReference>
<dbReference type="Pfam" id="PF00015">
    <property type="entry name" value="MCPsignal"/>
    <property type="match status" value="1"/>
</dbReference>
<protein>
    <submittedName>
        <fullName evidence="8">Methyl-accepting chemotaxis protein</fullName>
    </submittedName>
</protein>
<dbReference type="EMBL" id="QENQ01000001">
    <property type="protein sequence ID" value="PVX29417.1"/>
    <property type="molecule type" value="Genomic_DNA"/>
</dbReference>